<organism evidence="1">
    <name type="scientific">Stegastes partitus</name>
    <name type="common">bicolor damselfish</name>
    <dbReference type="NCBI Taxonomy" id="144197"/>
    <lineage>
        <taxon>Eukaryota</taxon>
        <taxon>Metazoa</taxon>
        <taxon>Chordata</taxon>
        <taxon>Craniata</taxon>
        <taxon>Vertebrata</taxon>
        <taxon>Euteleostomi</taxon>
        <taxon>Actinopterygii</taxon>
        <taxon>Neopterygii</taxon>
        <taxon>Teleostei</taxon>
        <taxon>Neoteleostei</taxon>
        <taxon>Acanthomorphata</taxon>
        <taxon>Ovalentaria</taxon>
        <taxon>Pomacentridae</taxon>
        <taxon>Stegastes</taxon>
    </lineage>
</organism>
<reference evidence="1" key="1">
    <citation type="submission" date="2023-09" db="UniProtKB">
        <authorList>
            <consortium name="Ensembl"/>
        </authorList>
    </citation>
    <scope>IDENTIFICATION</scope>
</reference>
<dbReference type="InterPro" id="IPR027417">
    <property type="entry name" value="P-loop_NTPase"/>
</dbReference>
<protein>
    <submittedName>
        <fullName evidence="1">Uncharacterized protein</fullName>
    </submittedName>
</protein>
<dbReference type="AlphaFoldDB" id="A0A3B5ALN8"/>
<dbReference type="Ensembl" id="ENSSPAT00000014694.1">
    <property type="protein sequence ID" value="ENSSPAP00000014452.1"/>
    <property type="gene ID" value="ENSSPAG00000010926.1"/>
</dbReference>
<sequence>MQDACRPLGATSGAVLHSTPLRVLFDFHGIPMIKMFTDNWDNVQDIKVKPNDVLIATYPKAGEVLPDLAPSHYYLFRNLKPHLCG</sequence>
<accession>A0A3B5ALN8</accession>
<dbReference type="Gene3D" id="3.40.50.300">
    <property type="entry name" value="P-loop containing nucleotide triphosphate hydrolases"/>
    <property type="match status" value="1"/>
</dbReference>
<evidence type="ECO:0000313" key="1">
    <source>
        <dbReference type="Ensembl" id="ENSSPAP00000014452.1"/>
    </source>
</evidence>
<proteinExistence type="predicted"/>
<dbReference type="GeneTree" id="ENSGT00940000179748"/>
<dbReference type="STRING" id="144197.ENSSPAP00000014452"/>
<name>A0A3B5ALN8_9TELE</name>
<dbReference type="SUPFAM" id="SSF52540">
    <property type="entry name" value="P-loop containing nucleoside triphosphate hydrolases"/>
    <property type="match status" value="1"/>
</dbReference>